<evidence type="ECO:0000313" key="1">
    <source>
        <dbReference type="EMBL" id="KAH9817786.1"/>
    </source>
</evidence>
<keyword evidence="2" id="KW-1185">Reference proteome</keyword>
<reference evidence="1 2" key="2">
    <citation type="journal article" date="2021" name="Curr. Genet.">
        <title>Genetic response to nitrogen starvation in the aggressive Eucalyptus foliar pathogen Teratosphaeria destructans.</title>
        <authorList>
            <person name="Havenga M."/>
            <person name="Wingfield B.D."/>
            <person name="Wingfield M.J."/>
            <person name="Dreyer L.L."/>
            <person name="Roets F."/>
            <person name="Aylward J."/>
        </authorList>
    </citation>
    <scope>NUCLEOTIDE SEQUENCE [LARGE SCALE GENOMIC DNA]</scope>
    <source>
        <strain evidence="1">CMW44962</strain>
    </source>
</reference>
<dbReference type="AlphaFoldDB" id="A0A9W7SJV4"/>
<dbReference type="EMBL" id="RIBY02002378">
    <property type="protein sequence ID" value="KAH9817786.1"/>
    <property type="molecule type" value="Genomic_DNA"/>
</dbReference>
<sequence>METLSTEFAGLPVIVSDYDAILKPSSIELLLTATNDMRTTTPYTDPCSSRSNSPPLLSSIASPLFTDAHPLPLRAAGFAELADAFWSRLTSSMKSRIRTACIEVLKRVNDPSEEEKIAWMYDDDSRFLE</sequence>
<proteinExistence type="predicted"/>
<dbReference type="Proteomes" id="UP001138500">
    <property type="component" value="Unassembled WGS sequence"/>
</dbReference>
<comment type="caution">
    <text evidence="1">The sequence shown here is derived from an EMBL/GenBank/DDBJ whole genome shotgun (WGS) entry which is preliminary data.</text>
</comment>
<evidence type="ECO:0000313" key="2">
    <source>
        <dbReference type="Proteomes" id="UP001138500"/>
    </source>
</evidence>
<accession>A0A9W7SJV4</accession>
<protein>
    <submittedName>
        <fullName evidence="1">Uncharacterized protein</fullName>
    </submittedName>
</protein>
<reference evidence="1 2" key="1">
    <citation type="journal article" date="2018" name="IMA Fungus">
        <title>IMA Genome-F 10: Nine draft genome sequences of Claviceps purpurea s.lat., including C. arundinis, C. humidiphila, and C. cf. spartinae, pseudomolecules for the pitch canker pathogen Fusarium circinatum, draft genome of Davidsoniella eucalypti, Grosmannia galeiformis, Quambalaria eucalypti, and Teratosphaeria destructans.</title>
        <authorList>
            <person name="Wingfield B.D."/>
            <person name="Liu M."/>
            <person name="Nguyen H.D."/>
            <person name="Lane F.A."/>
            <person name="Morgan S.W."/>
            <person name="De Vos L."/>
            <person name="Wilken P.M."/>
            <person name="Duong T.A."/>
            <person name="Aylward J."/>
            <person name="Coetzee M.P."/>
            <person name="Dadej K."/>
            <person name="De Beer Z.W."/>
            <person name="Findlay W."/>
            <person name="Havenga M."/>
            <person name="Kolarik M."/>
            <person name="Menzies J.G."/>
            <person name="Naidoo K."/>
            <person name="Pochopski O."/>
            <person name="Shoukouhi P."/>
            <person name="Santana Q.C."/>
            <person name="Seifert K.A."/>
            <person name="Soal N."/>
            <person name="Steenkamp E.T."/>
            <person name="Tatham C.T."/>
            <person name="van der Nest M.A."/>
            <person name="Wingfield M.J."/>
        </authorList>
    </citation>
    <scope>NUCLEOTIDE SEQUENCE [LARGE SCALE GENOMIC DNA]</scope>
    <source>
        <strain evidence="1">CMW44962</strain>
    </source>
</reference>
<name>A0A9W7SJV4_9PEZI</name>
<organism evidence="1 2">
    <name type="scientific">Teratosphaeria destructans</name>
    <dbReference type="NCBI Taxonomy" id="418781"/>
    <lineage>
        <taxon>Eukaryota</taxon>
        <taxon>Fungi</taxon>
        <taxon>Dikarya</taxon>
        <taxon>Ascomycota</taxon>
        <taxon>Pezizomycotina</taxon>
        <taxon>Dothideomycetes</taxon>
        <taxon>Dothideomycetidae</taxon>
        <taxon>Mycosphaerellales</taxon>
        <taxon>Teratosphaeriaceae</taxon>
        <taxon>Teratosphaeria</taxon>
    </lineage>
</organism>
<dbReference type="OrthoDB" id="3647450at2759"/>
<gene>
    <name evidence="1" type="ORF">Tdes44962_MAKER05496</name>
</gene>